<evidence type="ECO:0000313" key="1">
    <source>
        <dbReference type="EMBL" id="TID24036.1"/>
    </source>
</evidence>
<reference evidence="1 2" key="1">
    <citation type="submission" date="2019-04" db="EMBL/GenBank/DDBJ databases">
        <title>High contiguity whole genome sequence and gene annotation resource for two Venturia nashicola isolates.</title>
        <authorList>
            <person name="Prokchorchik M."/>
            <person name="Won K."/>
            <person name="Lee Y."/>
            <person name="Choi E.D."/>
            <person name="Segonzac C."/>
            <person name="Sohn K.H."/>
        </authorList>
    </citation>
    <scope>NUCLEOTIDE SEQUENCE [LARGE SCALE GENOMIC DNA]</scope>
    <source>
        <strain evidence="1 2">PRI2</strain>
    </source>
</reference>
<comment type="caution">
    <text evidence="1">The sequence shown here is derived from an EMBL/GenBank/DDBJ whole genome shotgun (WGS) entry which is preliminary data.</text>
</comment>
<dbReference type="EMBL" id="SNSC02000005">
    <property type="protein sequence ID" value="TID24036.1"/>
    <property type="molecule type" value="Genomic_DNA"/>
</dbReference>
<protein>
    <submittedName>
        <fullName evidence="1">Uncharacterized protein</fullName>
    </submittedName>
</protein>
<evidence type="ECO:0000313" key="2">
    <source>
        <dbReference type="Proteomes" id="UP000298493"/>
    </source>
</evidence>
<organism evidence="1 2">
    <name type="scientific">Venturia nashicola</name>
    <dbReference type="NCBI Taxonomy" id="86259"/>
    <lineage>
        <taxon>Eukaryota</taxon>
        <taxon>Fungi</taxon>
        <taxon>Dikarya</taxon>
        <taxon>Ascomycota</taxon>
        <taxon>Pezizomycotina</taxon>
        <taxon>Dothideomycetes</taxon>
        <taxon>Pleosporomycetidae</taxon>
        <taxon>Venturiales</taxon>
        <taxon>Venturiaceae</taxon>
        <taxon>Venturia</taxon>
    </lineage>
</organism>
<gene>
    <name evidence="1" type="ORF">E6O75_ATG02401</name>
</gene>
<sequence>MDINKQDPRPLWDILTCCASLRCVLERFIASLDLVDSSTDTCGKKTIPQPLQSWTILQYSKRFVTHPRRENWWFHPSPLTFARNDSSELDDSLEARLKLVIGHLVVQVSFRISFRIIPDCSIVRRFCNLKNLGSQYV</sequence>
<dbReference type="AlphaFoldDB" id="A0A4Z1PFC3"/>
<name>A0A4Z1PFC3_9PEZI</name>
<keyword evidence="2" id="KW-1185">Reference proteome</keyword>
<proteinExistence type="predicted"/>
<accession>A0A4Z1PFC3</accession>
<dbReference type="Proteomes" id="UP000298493">
    <property type="component" value="Unassembled WGS sequence"/>
</dbReference>